<proteinExistence type="predicted"/>
<name>A0A1L9AU48_9BACT</name>
<comment type="caution">
    <text evidence="1">The sequence shown here is derived from an EMBL/GenBank/DDBJ whole genome shotgun (WGS) entry which is preliminary data.</text>
</comment>
<accession>A0A1L9AU48</accession>
<evidence type="ECO:0000313" key="1">
    <source>
        <dbReference type="EMBL" id="OJH33453.1"/>
    </source>
</evidence>
<dbReference type="STRING" id="83449.BON30_48655"/>
<dbReference type="PROSITE" id="PS51257">
    <property type="entry name" value="PROKAR_LIPOPROTEIN"/>
    <property type="match status" value="1"/>
</dbReference>
<dbReference type="EMBL" id="MPIN01000037">
    <property type="protein sequence ID" value="OJH33453.1"/>
    <property type="molecule type" value="Genomic_DNA"/>
</dbReference>
<organism evidence="1 2">
    <name type="scientific">Cystobacter ferrugineus</name>
    <dbReference type="NCBI Taxonomy" id="83449"/>
    <lineage>
        <taxon>Bacteria</taxon>
        <taxon>Pseudomonadati</taxon>
        <taxon>Myxococcota</taxon>
        <taxon>Myxococcia</taxon>
        <taxon>Myxococcales</taxon>
        <taxon>Cystobacterineae</taxon>
        <taxon>Archangiaceae</taxon>
        <taxon>Cystobacter</taxon>
    </lineage>
</organism>
<gene>
    <name evidence="1" type="ORF">BON30_48655</name>
</gene>
<dbReference type="Proteomes" id="UP000182229">
    <property type="component" value="Unassembled WGS sequence"/>
</dbReference>
<dbReference type="AlphaFoldDB" id="A0A1L9AU48"/>
<reference evidence="1 2" key="2">
    <citation type="submission" date="2016-12" db="EMBL/GenBank/DDBJ databases">
        <title>Draft Genome Sequence of Cystobacter ferrugineus Strain Cbfe23.</title>
        <authorList>
            <person name="Akbar S."/>
            <person name="Dowd S.E."/>
            <person name="Stevens D.C."/>
        </authorList>
    </citation>
    <scope>NUCLEOTIDE SEQUENCE [LARGE SCALE GENOMIC DNA]</scope>
    <source>
        <strain evidence="1 2">Cbfe23</strain>
    </source>
</reference>
<reference evidence="2" key="1">
    <citation type="submission" date="2016-11" db="EMBL/GenBank/DDBJ databases">
        <authorList>
            <person name="Shukria A."/>
            <person name="Stevens D.C."/>
        </authorList>
    </citation>
    <scope>NUCLEOTIDE SEQUENCE [LARGE SCALE GENOMIC DNA]</scope>
    <source>
        <strain evidence="2">Cbfe23</strain>
    </source>
</reference>
<protein>
    <recommendedName>
        <fullName evidence="3">Lipoprotein</fullName>
    </recommendedName>
</protein>
<keyword evidence="2" id="KW-1185">Reference proteome</keyword>
<sequence>MRLTGWEGGAYPGGVRSNRVILLSLLLVALGCHRGVRFEDQVLSKPGVRYRVGALPPVWSQVKLSENDLAWFTEDTGHALSVNSTCREHDDASLEVLTRHLLEGFTERVSLMQRAEVVDEREALRSHFQAKLDGVPVELLLVVLKKDRCVYDFTYVAPLGHLQDRVEDLDALVGGFHVENPS</sequence>
<evidence type="ECO:0000313" key="2">
    <source>
        <dbReference type="Proteomes" id="UP000182229"/>
    </source>
</evidence>
<dbReference type="Gene3D" id="3.40.1000.10">
    <property type="entry name" value="Mog1/PsbP, alpha/beta/alpha sandwich"/>
    <property type="match status" value="1"/>
</dbReference>
<evidence type="ECO:0008006" key="3">
    <source>
        <dbReference type="Google" id="ProtNLM"/>
    </source>
</evidence>